<keyword evidence="3 7" id="KW-0808">Transferase</keyword>
<dbReference type="InterPro" id="IPR057050">
    <property type="entry name" value="RRM_PARP14_2"/>
</dbReference>
<dbReference type="CDD" id="cd02907">
    <property type="entry name" value="Macro_Af1521_BAL-like"/>
    <property type="match status" value="1"/>
</dbReference>
<dbReference type="InterPro" id="IPR057045">
    <property type="entry name" value="PARP14_KH_3"/>
</dbReference>
<dbReference type="SUPFAM" id="SSF52949">
    <property type="entry name" value="Macro domain-like"/>
    <property type="match status" value="3"/>
</dbReference>
<dbReference type="InterPro" id="IPR002589">
    <property type="entry name" value="Macro_dom"/>
</dbReference>
<dbReference type="Pfam" id="PF22005">
    <property type="entry name" value="WWE_1"/>
    <property type="match status" value="1"/>
</dbReference>
<dbReference type="Proteomes" id="UP000000539">
    <property type="component" value="Chromosome 7"/>
</dbReference>
<dbReference type="InterPro" id="IPR012317">
    <property type="entry name" value="Poly(ADP-ribose)pol_cat_dom"/>
</dbReference>
<dbReference type="GO" id="GO:0005737">
    <property type="term" value="C:cytoplasm"/>
    <property type="evidence" value="ECO:0000318"/>
    <property type="project" value="GO_Central"/>
</dbReference>
<feature type="domain" description="PARP catalytic" evidence="10">
    <location>
        <begin position="1693"/>
        <end position="1891"/>
    </location>
</feature>
<dbReference type="EC" id="2.4.2.-" evidence="7"/>
<dbReference type="Pfam" id="PF23245">
    <property type="entry name" value="RRM_PARP14_2"/>
    <property type="match status" value="1"/>
</dbReference>
<dbReference type="Pfam" id="PF23253">
    <property type="entry name" value="KH_PARP14_6"/>
    <property type="match status" value="1"/>
</dbReference>
<reference evidence="12" key="1">
    <citation type="submission" date="2020-11" db="EMBL/GenBank/DDBJ databases">
        <title>Gallus gallus (Chicken) genome, bGalGal1, GRCg7b, maternal haplotype autosomes + Z &amp; W.</title>
        <authorList>
            <person name="Warren W."/>
            <person name="Formenti G."/>
            <person name="Fedrigo O."/>
            <person name="Haase B."/>
            <person name="Mountcastle J."/>
            <person name="Balacco J."/>
            <person name="Tracey A."/>
            <person name="Schneider V."/>
            <person name="Okimoto R."/>
            <person name="Cheng H."/>
            <person name="Hawken R."/>
            <person name="Howe K."/>
            <person name="Jarvis E.D."/>
        </authorList>
    </citation>
    <scope>NUCLEOTIDE SEQUENCE [LARGE SCALE GENOMIC DNA]</scope>
    <source>
        <strain evidence="12">Broiler</strain>
    </source>
</reference>
<dbReference type="Pfam" id="PF00644">
    <property type="entry name" value="PARP"/>
    <property type="match status" value="1"/>
</dbReference>
<dbReference type="Pfam" id="PF23085">
    <property type="entry name" value="RRM_PARP14_3"/>
    <property type="match status" value="1"/>
</dbReference>
<dbReference type="CDD" id="cd01439">
    <property type="entry name" value="TCCD_inducible_PARP_like"/>
    <property type="match status" value="1"/>
</dbReference>
<dbReference type="SUPFAM" id="SSF56399">
    <property type="entry name" value="ADP-ribosylation"/>
    <property type="match status" value="1"/>
</dbReference>
<sequence length="1891" mass="211220">MAGPRPGSFPLLVRGDWGTAEPPAALRKKLLLYFQSPKRSGGGECELRWEAGRLLVCFAQPDVSRRVLDRPAHELEWGPRGKLSLLVTALPEEEDSRSPQEPPAEPEAPARDFPCVKRSELHAVLALEHAHGASSSSPTQRLRVRCRLSAADEPVPSVPTPAEQDAVPHPQPPAAGTGLSPQRPPPQEAPPEVHELGAQEASQWEHPSAERPELVVKPGEMETAPEPCQVENPEVSLPPPLMVLENVRENVSSYMLTMLVENISDLSEEDGNFSVEMIPELRAAVVTFTGNAATADIVKKLNQSERAKKQNLTAHLLELTNCIRAENIPPNTPSDYISIYFENKKNGGAQVANVFQQHEEGAAIIKFKDHRDVNNVLSKQHSLNGTPISVYPYYASLGTALYGKEGPQIKQPDPVTVPLDPYIWRFLQRKNSLIEAIRSDMANCNCEITWPRGNCAEPKVILHPSAALSERKRSVAQLVRTWNTVASTTFSYSISKYRVEKLKVSAEVWKAIRTSINHSELLMIPFTSKDLLLVVGHKDILKTVVRELNLLIEKVTREIEREKQTTEEIVMLSPGDFAILQSIGLEERIRLEFPALQITYDHFQQIINLYGLREEVYKVKGEILVNMQKMTKKSVTLHPFVFQFLQRIDNETLSQSLFLSKHISAFYELGPDAVLLKGNDDENLLKAEEELKKELDYKSIALEDESILQKEEWTALTEENCCNAAVTVIQKEGEIIVAGFSQAVAKAFEELFNFVDENTQVQKVIGGKPTVVLMYIKEEKTSVLDDLKNKGVKIDFNKVISLRGPRREVLKGTTLIEQMLSGLHYKRVVINEPGARSYLKERVRFFADSVKNEFNCLIRLEEQPEEYPEEQREHSNVGKCYTQMTVHGVLIAVYKADLCTHHVDVVVNASNEDLKHIGGLAWALLQAAGPELQAECDGVVRMSGSLQAGDAVITGAGKLPCKQVIHAVGPRWKEQDAEKCVYLLKKTIKKSLQLAETYNHRSIAFPSVSGGIFGFPLHKCVNAIVSAIKKTLEEFKRDSSLKEIHLVDITEDNVQAFIKALKEVFSDDVPLNNPVHQTSVVRQPTKRIASRSNMNFALVTTEEGLNIMLKKGNIEDASTDGVVISVGGDLQLEKGQLAKALLSKAGPRLQSDLNDEGLGKSPVEGSVFTTRGYNLSCCYVFHAVTPGWSQGSESAVKILGKIVTKCLQTAEELSLKSITFPAIGTGILGFPSSVVAKSLFDKVYEFSSKKKTNSLREVHFLLHPKDVNNIQAFSNEFERRCGNDVDEASKGTAFFGPISNPARDVYEMRIGSITFQVAAGDITKETGDVIVNISNQAFNLKTGVSKAILEGAGKEVENECAELALQPNDGYITTEAGSLPCKKIIHFVARDDIKVPVSKVLQECELQQYTSVTFPAIGTGQAGRFPDLVADEMMDAITDFARSNSTPSVKTIKIVIFQPHLLNVFHTSMKKRENDGKTKSKSLISRVTSFLIPEKHPPKEKRKAVLESKVDQAVVQICGESEKEVEKAETWLKSTILKEQFQKEINDDAILDFDEAENEELCDLQRRLNIALFLGDNFIRITGFNNDVWFAFSSIQQMILRVKTAKYEAIKAELYQNLVEWKYSEKDSYVSFDSMTNMYLESAFVRKQKDVSVIINKKKYKVDTEGRYATNVEGHRITLIRIDKSADLESTTLPEKWDDMQNQQLKIVELKPDTKDYRQVKERFLNTSPSLNLKIEKIERVQNPSLWKAYQIKKCQMDDKNGNNSNEKFLFHGTSAESLTFINNHGFNRSYAGMHAAQYGNGTYFAVNASYSANDTYSKPDANGKKHMYLARVLVGQYSQGTQGAITPAAKNVGNTVDLFDSSTDNVNNPSMFIIFNDIQAYPEYLITFTR</sequence>
<dbReference type="Gene3D" id="3.30.720.50">
    <property type="match status" value="1"/>
</dbReference>
<organism evidence="12 13">
    <name type="scientific">Gallus gallus</name>
    <name type="common">Chicken</name>
    <dbReference type="NCBI Taxonomy" id="9031"/>
    <lineage>
        <taxon>Eukaryota</taxon>
        <taxon>Metazoa</taxon>
        <taxon>Chordata</taxon>
        <taxon>Craniata</taxon>
        <taxon>Vertebrata</taxon>
        <taxon>Euteleostomi</taxon>
        <taxon>Archelosauria</taxon>
        <taxon>Archosauria</taxon>
        <taxon>Dinosauria</taxon>
        <taxon>Saurischia</taxon>
        <taxon>Theropoda</taxon>
        <taxon>Coelurosauria</taxon>
        <taxon>Aves</taxon>
        <taxon>Neognathae</taxon>
        <taxon>Galloanserae</taxon>
        <taxon>Galliformes</taxon>
        <taxon>Phasianidae</taxon>
        <taxon>Phasianinae</taxon>
        <taxon>Gallus</taxon>
    </lineage>
</organism>
<dbReference type="InterPro" id="IPR057051">
    <property type="entry name" value="PARP14_RPM_1"/>
</dbReference>
<dbReference type="InterPro" id="IPR057049">
    <property type="entry name" value="PARP14_KH_8"/>
</dbReference>
<dbReference type="PANTHER" id="PTHR14453">
    <property type="entry name" value="PARP/ZINC FINGER CCCH TYPE DOMAIN CONTAINING PROTEIN"/>
    <property type="match status" value="1"/>
</dbReference>
<evidence type="ECO:0000256" key="3">
    <source>
        <dbReference type="ARBA" id="ARBA00022679"/>
    </source>
</evidence>
<keyword evidence="14" id="KW-1267">Proteomics identification</keyword>
<evidence type="ECO:0000259" key="9">
    <source>
        <dbReference type="PROSITE" id="PS50918"/>
    </source>
</evidence>
<dbReference type="Gene3D" id="3.90.228.10">
    <property type="match status" value="1"/>
</dbReference>
<accession>A0A8V0ZUP5</accession>
<dbReference type="InterPro" id="IPR052056">
    <property type="entry name" value="Mono-ARTD/PARP"/>
</dbReference>
<feature type="domain" description="WWE" evidence="9">
    <location>
        <begin position="1606"/>
        <end position="1682"/>
    </location>
</feature>
<dbReference type="Pfam" id="PF23252">
    <property type="entry name" value="KH_PARP14_5"/>
    <property type="match status" value="1"/>
</dbReference>
<dbReference type="InterPro" id="IPR054596">
    <property type="entry name" value="PARP14_WWE"/>
</dbReference>
<dbReference type="PROSITE" id="PS51059">
    <property type="entry name" value="PARP_CATALYTIC"/>
    <property type="match status" value="1"/>
</dbReference>
<dbReference type="PANTHER" id="PTHR14453:SF89">
    <property type="entry name" value="PROTEIN MONO-ADP-RIBOSYLTRANSFERASE PARP14"/>
    <property type="match status" value="1"/>
</dbReference>
<reference evidence="12" key="2">
    <citation type="submission" date="2025-08" db="UniProtKB">
        <authorList>
            <consortium name="Ensembl"/>
        </authorList>
    </citation>
    <scope>IDENTIFICATION</scope>
    <source>
        <strain evidence="12">broiler</strain>
    </source>
</reference>
<dbReference type="Gene3D" id="3.40.220.10">
    <property type="entry name" value="Leucine Aminopeptidase, subunit E, domain 1"/>
    <property type="match status" value="3"/>
</dbReference>
<evidence type="ECO:0000256" key="1">
    <source>
        <dbReference type="ARBA" id="ARBA00004123"/>
    </source>
</evidence>
<dbReference type="Pfam" id="PF23084">
    <property type="entry name" value="KH_PARP14_1"/>
    <property type="match status" value="1"/>
</dbReference>
<dbReference type="Pfam" id="PF23248">
    <property type="entry name" value="KH_PARP14_2"/>
    <property type="match status" value="1"/>
</dbReference>
<comment type="similarity">
    <text evidence="6">Belongs to the ARTD/PARP family.</text>
</comment>
<dbReference type="InterPro" id="IPR057046">
    <property type="entry name" value="PARP14_KH_4"/>
</dbReference>
<feature type="domain" description="Macro" evidence="11">
    <location>
        <begin position="1094"/>
        <end position="1281"/>
    </location>
</feature>
<dbReference type="SMART" id="SM00506">
    <property type="entry name" value="A1pp"/>
    <property type="match status" value="3"/>
</dbReference>
<dbReference type="Ensembl" id="ENSGALT00010054028.1">
    <property type="protein sequence ID" value="ENSGALP00010032559.1"/>
    <property type="gene ID" value="ENSGALG00010022207.1"/>
</dbReference>
<protein>
    <recommendedName>
        <fullName evidence="7">Poly [ADP-ribose] polymerase</fullName>
        <shortName evidence="7">PARP</shortName>
        <ecNumber evidence="7">2.4.2.-</ecNumber>
    </recommendedName>
</protein>
<evidence type="ECO:0007829" key="14">
    <source>
        <dbReference type="PeptideAtlas" id="A0A8V0ZUP5"/>
    </source>
</evidence>
<keyword evidence="5" id="KW-0539">Nucleus</keyword>
<evidence type="ECO:0000259" key="11">
    <source>
        <dbReference type="PROSITE" id="PS51154"/>
    </source>
</evidence>
<dbReference type="GO" id="GO:0003950">
    <property type="term" value="F:NAD+ poly-ADP-ribosyltransferase activity"/>
    <property type="evidence" value="ECO:0000318"/>
    <property type="project" value="GO_Central"/>
</dbReference>
<keyword evidence="13" id="KW-1185">Reference proteome</keyword>
<dbReference type="CDD" id="cd02903">
    <property type="entry name" value="Macro_BAL-like"/>
    <property type="match status" value="2"/>
</dbReference>
<dbReference type="InterPro" id="IPR057044">
    <property type="entry name" value="PARP14_KH_1"/>
</dbReference>
<evidence type="ECO:0000256" key="7">
    <source>
        <dbReference type="RuleBase" id="RU362114"/>
    </source>
</evidence>
<dbReference type="Pfam" id="PF23222">
    <property type="entry name" value="RRM_PARP14_1"/>
    <property type="match status" value="1"/>
</dbReference>
<dbReference type="Pfam" id="PF23254">
    <property type="entry name" value="KH_PARP14_8"/>
    <property type="match status" value="1"/>
</dbReference>
<evidence type="ECO:0000259" key="10">
    <source>
        <dbReference type="PROSITE" id="PS51059"/>
    </source>
</evidence>
<dbReference type="GeneTree" id="ENSGT00940000154311"/>
<dbReference type="FunFam" id="3.90.228.10:FF:000008">
    <property type="entry name" value="Poly [ADP-ribose] polymerase"/>
    <property type="match status" value="1"/>
</dbReference>
<feature type="domain" description="Macro" evidence="11">
    <location>
        <begin position="1302"/>
        <end position="1473"/>
    </location>
</feature>
<dbReference type="PROSITE" id="PS51154">
    <property type="entry name" value="MACRO"/>
    <property type="match status" value="3"/>
</dbReference>
<feature type="region of interest" description="Disordered" evidence="8">
    <location>
        <begin position="152"/>
        <end position="210"/>
    </location>
</feature>
<feature type="region of interest" description="Disordered" evidence="8">
    <location>
        <begin position="91"/>
        <end position="111"/>
    </location>
</feature>
<dbReference type="GO" id="GO:0060336">
    <property type="term" value="P:negative regulation of type II interferon-mediated signaling pathway"/>
    <property type="evidence" value="ECO:0000318"/>
    <property type="project" value="GO_Central"/>
</dbReference>
<dbReference type="InterPro" id="IPR037197">
    <property type="entry name" value="WWE_dom_sf"/>
</dbReference>
<dbReference type="InterPro" id="IPR004170">
    <property type="entry name" value="WWE_dom"/>
</dbReference>
<dbReference type="GlyGen" id="A0A8V0ZUP5">
    <property type="glycosylation" value="3 sites"/>
</dbReference>
<dbReference type="InterPro" id="IPR057043">
    <property type="entry name" value="PARP14_KH_2"/>
</dbReference>
<name>A0A8V0ZUP5_CHICK</name>
<evidence type="ECO:0000256" key="4">
    <source>
        <dbReference type="ARBA" id="ARBA00023027"/>
    </source>
</evidence>
<dbReference type="Gene3D" id="3.30.70.330">
    <property type="match status" value="2"/>
</dbReference>
<dbReference type="SUPFAM" id="SSF117839">
    <property type="entry name" value="WWE domain"/>
    <property type="match status" value="1"/>
</dbReference>
<evidence type="ECO:0000313" key="13">
    <source>
        <dbReference type="Proteomes" id="UP000000539"/>
    </source>
</evidence>
<dbReference type="Pfam" id="PF01661">
    <property type="entry name" value="Macro"/>
    <property type="match status" value="3"/>
</dbReference>
<dbReference type="InterPro" id="IPR012677">
    <property type="entry name" value="Nucleotide-bd_a/b_plait_sf"/>
</dbReference>
<evidence type="ECO:0000256" key="8">
    <source>
        <dbReference type="SAM" id="MobiDB-lite"/>
    </source>
</evidence>
<keyword evidence="2 7" id="KW-0328">Glycosyltransferase</keyword>
<dbReference type="InterPro" id="IPR057047">
    <property type="entry name" value="PARP14_KH_5"/>
</dbReference>
<dbReference type="Pfam" id="PF23249">
    <property type="entry name" value="KH_PARP14_3"/>
    <property type="match status" value="1"/>
</dbReference>
<dbReference type="PROSITE" id="PS50918">
    <property type="entry name" value="WWE"/>
    <property type="match status" value="1"/>
</dbReference>
<reference evidence="12" key="3">
    <citation type="submission" date="2025-09" db="UniProtKB">
        <authorList>
            <consortium name="Ensembl"/>
        </authorList>
    </citation>
    <scope>IDENTIFICATION</scope>
    <source>
        <strain evidence="12">broiler</strain>
    </source>
</reference>
<dbReference type="InterPro" id="IPR043472">
    <property type="entry name" value="Macro_dom-like"/>
</dbReference>
<evidence type="ECO:0000256" key="5">
    <source>
        <dbReference type="ARBA" id="ARBA00023242"/>
    </source>
</evidence>
<dbReference type="Pfam" id="PF23251">
    <property type="entry name" value="KH_PARP14_4"/>
    <property type="match status" value="1"/>
</dbReference>
<dbReference type="InterPro" id="IPR057048">
    <property type="entry name" value="PARP14_KH_6"/>
</dbReference>
<proteinExistence type="evidence at protein level"/>
<dbReference type="GO" id="GO:0010629">
    <property type="term" value="P:negative regulation of gene expression"/>
    <property type="evidence" value="ECO:0000318"/>
    <property type="project" value="GO_Central"/>
</dbReference>
<keyword evidence="4 7" id="KW-0520">NAD</keyword>
<evidence type="ECO:0000256" key="2">
    <source>
        <dbReference type="ARBA" id="ARBA00022676"/>
    </source>
</evidence>
<dbReference type="GO" id="GO:0005634">
    <property type="term" value="C:nucleus"/>
    <property type="evidence" value="ECO:0000318"/>
    <property type="project" value="GO_Central"/>
</dbReference>
<dbReference type="GO" id="GO:0003714">
    <property type="term" value="F:transcription corepressor activity"/>
    <property type="evidence" value="ECO:0000318"/>
    <property type="project" value="GO_Central"/>
</dbReference>
<feature type="domain" description="Macro" evidence="11">
    <location>
        <begin position="878"/>
        <end position="1065"/>
    </location>
</feature>
<comment type="subcellular location">
    <subcellularLocation>
        <location evidence="1">Nucleus</location>
    </subcellularLocation>
</comment>
<evidence type="ECO:0000256" key="6">
    <source>
        <dbReference type="ARBA" id="ARBA00024347"/>
    </source>
</evidence>
<evidence type="ECO:0000313" key="12">
    <source>
        <dbReference type="Ensembl" id="ENSGALP00010032559.1"/>
    </source>
</evidence>